<gene>
    <name evidence="1" type="ORF">BON30_40440</name>
</gene>
<dbReference type="AlphaFoldDB" id="A0A1L9AY08"/>
<name>A0A1L9AY08_9BACT</name>
<protein>
    <submittedName>
        <fullName evidence="1">Uncharacterized protein</fullName>
    </submittedName>
</protein>
<evidence type="ECO:0000313" key="1">
    <source>
        <dbReference type="EMBL" id="OJH34866.1"/>
    </source>
</evidence>
<evidence type="ECO:0000313" key="2">
    <source>
        <dbReference type="Proteomes" id="UP000182229"/>
    </source>
</evidence>
<accession>A0A1L9AY08</accession>
<dbReference type="STRING" id="83449.BON30_40440"/>
<keyword evidence="2" id="KW-1185">Reference proteome</keyword>
<comment type="caution">
    <text evidence="1">The sequence shown here is derived from an EMBL/GenBank/DDBJ whole genome shotgun (WGS) entry which is preliminary data.</text>
</comment>
<dbReference type="Proteomes" id="UP000182229">
    <property type="component" value="Unassembled WGS sequence"/>
</dbReference>
<reference evidence="2" key="1">
    <citation type="submission" date="2016-11" db="EMBL/GenBank/DDBJ databases">
        <authorList>
            <person name="Shukria A."/>
            <person name="Stevens D.C."/>
        </authorList>
    </citation>
    <scope>NUCLEOTIDE SEQUENCE [LARGE SCALE GENOMIC DNA]</scope>
    <source>
        <strain evidence="2">Cbfe23</strain>
    </source>
</reference>
<dbReference type="RefSeq" id="WP_187345319.1">
    <property type="nucleotide sequence ID" value="NZ_MPIN01000016.1"/>
</dbReference>
<dbReference type="EMBL" id="MPIN01000016">
    <property type="protein sequence ID" value="OJH34866.1"/>
    <property type="molecule type" value="Genomic_DNA"/>
</dbReference>
<organism evidence="1 2">
    <name type="scientific">Cystobacter ferrugineus</name>
    <dbReference type="NCBI Taxonomy" id="83449"/>
    <lineage>
        <taxon>Bacteria</taxon>
        <taxon>Pseudomonadati</taxon>
        <taxon>Myxococcota</taxon>
        <taxon>Myxococcia</taxon>
        <taxon>Myxococcales</taxon>
        <taxon>Cystobacterineae</taxon>
        <taxon>Archangiaceae</taxon>
        <taxon>Cystobacter</taxon>
    </lineage>
</organism>
<proteinExistence type="predicted"/>
<sequence>MDQSRRLNGSNAARAIGIVQRLNPKQVRIYAVGREPWLGHVMVMGYHENSPQLVEARKLIDYCREQGISGEMPYGQAELLPR</sequence>
<reference evidence="1 2" key="2">
    <citation type="submission" date="2016-12" db="EMBL/GenBank/DDBJ databases">
        <title>Draft Genome Sequence of Cystobacter ferrugineus Strain Cbfe23.</title>
        <authorList>
            <person name="Akbar S."/>
            <person name="Dowd S.E."/>
            <person name="Stevens D.C."/>
        </authorList>
    </citation>
    <scope>NUCLEOTIDE SEQUENCE [LARGE SCALE GENOMIC DNA]</scope>
    <source>
        <strain evidence="1 2">Cbfe23</strain>
    </source>
</reference>